<comment type="caution">
    <text evidence="1">The sequence shown here is derived from an EMBL/GenBank/DDBJ whole genome shotgun (WGS) entry which is preliminary data.</text>
</comment>
<sequence>MDANGNWTYTLNNEHEDVQALDSQSEPVKRVITVTTADGTTHDVTVTITGSDDKAVVTPSKEGDDAGAVQEDVTTVATGKLDVVDPDAGEAVFQVQSNVADGNYG</sequence>
<dbReference type="AlphaFoldDB" id="A0A2S3R6B0"/>
<dbReference type="NCBIfam" id="TIGR01965">
    <property type="entry name" value="VCBS_repeat"/>
    <property type="match status" value="2"/>
</dbReference>
<reference evidence="1 2" key="1">
    <citation type="journal article" date="2018" name="Front. Microbiol.">
        <title>Phylogeny of Vibrio vulnificus from the Analysis of the Core-Genome: Implications for Intra-Species Taxonomy.</title>
        <authorList>
            <person name="Roig F.J."/>
            <person name="Gonzalez-Candelas F."/>
            <person name="Sanjuan E."/>
            <person name="Fouz B."/>
            <person name="Feil E.J."/>
            <person name="Llorens C."/>
            <person name="Baker-Austin C."/>
            <person name="Oliver J.D."/>
            <person name="Danin-Poleg Y."/>
            <person name="Gibas C.J."/>
            <person name="Kashi Y."/>
            <person name="Gulig P.A."/>
            <person name="Morrison S.S."/>
            <person name="Amaro C."/>
        </authorList>
    </citation>
    <scope>NUCLEOTIDE SEQUENCE [LARGE SCALE GENOMIC DNA]</scope>
    <source>
        <strain evidence="1 2">CECT4608</strain>
    </source>
</reference>
<proteinExistence type="predicted"/>
<feature type="non-terminal residue" evidence="1">
    <location>
        <position position="105"/>
    </location>
</feature>
<accession>A0A2S3R6B0</accession>
<evidence type="ECO:0000313" key="1">
    <source>
        <dbReference type="EMBL" id="POB49258.1"/>
    </source>
</evidence>
<dbReference type="InterPro" id="IPR010221">
    <property type="entry name" value="VCBS_dom"/>
</dbReference>
<dbReference type="InterPro" id="IPR013783">
    <property type="entry name" value="Ig-like_fold"/>
</dbReference>
<dbReference type="Gene3D" id="2.60.40.10">
    <property type="entry name" value="Immunoglobulins"/>
    <property type="match status" value="2"/>
</dbReference>
<dbReference type="Proteomes" id="UP000237466">
    <property type="component" value="Unassembled WGS sequence"/>
</dbReference>
<protein>
    <submittedName>
        <fullName evidence="1">RTX toxin</fullName>
    </submittedName>
</protein>
<organism evidence="1 2">
    <name type="scientific">Vibrio vulnificus</name>
    <dbReference type="NCBI Taxonomy" id="672"/>
    <lineage>
        <taxon>Bacteria</taxon>
        <taxon>Pseudomonadati</taxon>
        <taxon>Pseudomonadota</taxon>
        <taxon>Gammaproteobacteria</taxon>
        <taxon>Vibrionales</taxon>
        <taxon>Vibrionaceae</taxon>
        <taxon>Vibrio</taxon>
    </lineage>
</organism>
<evidence type="ECO:0000313" key="2">
    <source>
        <dbReference type="Proteomes" id="UP000237466"/>
    </source>
</evidence>
<name>A0A2S3R6B0_VIBVL</name>
<gene>
    <name evidence="1" type="ORF">CRN52_05060</name>
</gene>
<dbReference type="EMBL" id="PDGH01000052">
    <property type="protein sequence ID" value="POB49258.1"/>
    <property type="molecule type" value="Genomic_DNA"/>
</dbReference>